<feature type="transmembrane region" description="Helical" evidence="6">
    <location>
        <begin position="418"/>
        <end position="436"/>
    </location>
</feature>
<dbReference type="GO" id="GO:0034755">
    <property type="term" value="P:iron ion transmembrane transport"/>
    <property type="evidence" value="ECO:0007669"/>
    <property type="project" value="TreeGrafter"/>
</dbReference>
<dbReference type="AlphaFoldDB" id="A0A0L0G6G4"/>
<dbReference type="GeneID" id="25903723"/>
<feature type="transmembrane region" description="Helical" evidence="6">
    <location>
        <begin position="138"/>
        <end position="164"/>
    </location>
</feature>
<dbReference type="Proteomes" id="UP000054560">
    <property type="component" value="Unassembled WGS sequence"/>
</dbReference>
<name>A0A0L0G6G4_9EUKA</name>
<feature type="compositionally biased region" description="Basic and acidic residues" evidence="5">
    <location>
        <begin position="549"/>
        <end position="559"/>
    </location>
</feature>
<evidence type="ECO:0000256" key="3">
    <source>
        <dbReference type="ARBA" id="ARBA00022989"/>
    </source>
</evidence>
<feature type="transmembrane region" description="Helical" evidence="6">
    <location>
        <begin position="295"/>
        <end position="320"/>
    </location>
</feature>
<feature type="transmembrane region" description="Helical" evidence="6">
    <location>
        <begin position="249"/>
        <end position="274"/>
    </location>
</feature>
<evidence type="ECO:0000256" key="2">
    <source>
        <dbReference type="ARBA" id="ARBA00022692"/>
    </source>
</evidence>
<dbReference type="PRINTS" id="PR00447">
    <property type="entry name" value="NATRESASSCMP"/>
</dbReference>
<feature type="transmembrane region" description="Helical" evidence="6">
    <location>
        <begin position="72"/>
        <end position="92"/>
    </location>
</feature>
<dbReference type="GO" id="GO:0005384">
    <property type="term" value="F:manganese ion transmembrane transporter activity"/>
    <property type="evidence" value="ECO:0007669"/>
    <property type="project" value="TreeGrafter"/>
</dbReference>
<reference evidence="7 8" key="1">
    <citation type="submission" date="2011-02" db="EMBL/GenBank/DDBJ databases">
        <title>The Genome Sequence of Sphaeroforma arctica JP610.</title>
        <authorList>
            <consortium name="The Broad Institute Genome Sequencing Platform"/>
            <person name="Russ C."/>
            <person name="Cuomo C."/>
            <person name="Young S.K."/>
            <person name="Zeng Q."/>
            <person name="Gargeya S."/>
            <person name="Alvarado L."/>
            <person name="Berlin A."/>
            <person name="Chapman S.B."/>
            <person name="Chen Z."/>
            <person name="Freedman E."/>
            <person name="Gellesch M."/>
            <person name="Goldberg J."/>
            <person name="Griggs A."/>
            <person name="Gujja S."/>
            <person name="Heilman E."/>
            <person name="Heiman D."/>
            <person name="Howarth C."/>
            <person name="Mehta T."/>
            <person name="Neiman D."/>
            <person name="Pearson M."/>
            <person name="Roberts A."/>
            <person name="Saif S."/>
            <person name="Shea T."/>
            <person name="Shenoy N."/>
            <person name="Sisk P."/>
            <person name="Stolte C."/>
            <person name="Sykes S."/>
            <person name="White J."/>
            <person name="Yandava C."/>
            <person name="Burger G."/>
            <person name="Gray M.W."/>
            <person name="Holland P.W.H."/>
            <person name="King N."/>
            <person name="Lang F.B.F."/>
            <person name="Roger A.J."/>
            <person name="Ruiz-Trillo I."/>
            <person name="Haas B."/>
            <person name="Nusbaum C."/>
            <person name="Birren B."/>
        </authorList>
    </citation>
    <scope>NUCLEOTIDE SEQUENCE [LARGE SCALE GENOMIC DNA]</scope>
    <source>
        <strain evidence="7 8">JP610</strain>
    </source>
</reference>
<dbReference type="OrthoDB" id="409173at2759"/>
<protein>
    <submittedName>
        <fullName evidence="7">Uncharacterized protein</fullName>
    </submittedName>
</protein>
<evidence type="ECO:0000256" key="4">
    <source>
        <dbReference type="ARBA" id="ARBA00023136"/>
    </source>
</evidence>
<dbReference type="eggNOG" id="KOG1291">
    <property type="taxonomic scope" value="Eukaryota"/>
</dbReference>
<evidence type="ECO:0000256" key="1">
    <source>
        <dbReference type="ARBA" id="ARBA00004141"/>
    </source>
</evidence>
<dbReference type="InterPro" id="IPR001046">
    <property type="entry name" value="NRAMP_fam"/>
</dbReference>
<proteinExistence type="predicted"/>
<evidence type="ECO:0000313" key="7">
    <source>
        <dbReference type="EMBL" id="KNC84577.1"/>
    </source>
</evidence>
<organism evidence="7 8">
    <name type="scientific">Sphaeroforma arctica JP610</name>
    <dbReference type="NCBI Taxonomy" id="667725"/>
    <lineage>
        <taxon>Eukaryota</taxon>
        <taxon>Ichthyosporea</taxon>
        <taxon>Ichthyophonida</taxon>
        <taxon>Sphaeroforma</taxon>
    </lineage>
</organism>
<keyword evidence="4 6" id="KW-0472">Membrane</keyword>
<dbReference type="GO" id="GO:0015086">
    <property type="term" value="F:cadmium ion transmembrane transporter activity"/>
    <property type="evidence" value="ECO:0007669"/>
    <property type="project" value="TreeGrafter"/>
</dbReference>
<feature type="transmembrane region" description="Helical" evidence="6">
    <location>
        <begin position="394"/>
        <end position="412"/>
    </location>
</feature>
<gene>
    <name evidence="7" type="ORF">SARC_03219</name>
</gene>
<feature type="transmembrane region" description="Helical" evidence="6">
    <location>
        <begin position="487"/>
        <end position="512"/>
    </location>
</feature>
<sequence>MGDYCRRLFKAWRENDKSEEKVQTGDLDQDRFSWKTLFKFAGPGMLVSIAYLDPGNLLSDIQSGAAFNYRLIWVLVTATFLGLLMQVLAARLGTVTGQHLALLCRAEYGNRTFTTICLWIVTEIAIIASDIPEVVGSAFGLLLLFDIPLWAGVLMVSANTFILLGIQYFGVRKLEALITILVGVIGVCFLVEAFITPVKWGVPSCPTDDEWEELVTNNCTTSDIDYCPENFCGGVVGGFVPRMSPDTKMLLLATSLIGAVVMPHNLYLHSALVLTRHIDRTNPIHVKWADIYNTIECAFSLTISCIINVAIIVVAASVFFPSESNGYNVVQHLDEIGFLDASDLLATIGGSAKILFGIALLASGQSSTITGTYAGQFVMEGFLDIKIELWLRNLFTRAVAIVPSLVICLIAGTDGANTLIIVSSVILSFQLPFALIPLLKFTSSSTTMGIHKNSKMMVITCTALTVVVLTANGFLVAMTIFESLVGWVRIVVGAVGFMVSILYFSALGYLAWRPVHAALTSTGSYDTLIDDEVSRARMSVDLSPSVAHEEIPLDDHYPFDDDEEDDDEGSPLDLMSD</sequence>
<dbReference type="Pfam" id="PF01566">
    <property type="entry name" value="Nramp"/>
    <property type="match status" value="1"/>
</dbReference>
<dbReference type="NCBIfam" id="NF037982">
    <property type="entry name" value="Nramp_1"/>
    <property type="match status" value="2"/>
</dbReference>
<dbReference type="EMBL" id="KQ241755">
    <property type="protein sequence ID" value="KNC84577.1"/>
    <property type="molecule type" value="Genomic_DNA"/>
</dbReference>
<dbReference type="PANTHER" id="PTHR11706">
    <property type="entry name" value="SOLUTE CARRIER PROTEIN FAMILY 11 MEMBER"/>
    <property type="match status" value="1"/>
</dbReference>
<evidence type="ECO:0000256" key="5">
    <source>
        <dbReference type="SAM" id="MobiDB-lite"/>
    </source>
</evidence>
<feature type="region of interest" description="Disordered" evidence="5">
    <location>
        <begin position="549"/>
        <end position="577"/>
    </location>
</feature>
<evidence type="ECO:0000313" key="8">
    <source>
        <dbReference type="Proteomes" id="UP000054560"/>
    </source>
</evidence>
<feature type="compositionally biased region" description="Acidic residues" evidence="5">
    <location>
        <begin position="560"/>
        <end position="577"/>
    </location>
</feature>
<keyword evidence="2 6" id="KW-0812">Transmembrane</keyword>
<feature type="transmembrane region" description="Helical" evidence="6">
    <location>
        <begin position="176"/>
        <end position="195"/>
    </location>
</feature>
<evidence type="ECO:0000256" key="6">
    <source>
        <dbReference type="SAM" id="Phobius"/>
    </source>
</evidence>
<feature type="transmembrane region" description="Helical" evidence="6">
    <location>
        <begin position="457"/>
        <end position="481"/>
    </location>
</feature>
<dbReference type="PANTHER" id="PTHR11706:SF54">
    <property type="entry name" value="METAL TRANSPORTER NRAMP1"/>
    <property type="match status" value="1"/>
</dbReference>
<comment type="subcellular location">
    <subcellularLocation>
        <location evidence="1">Membrane</location>
        <topology evidence="1">Multi-pass membrane protein</topology>
    </subcellularLocation>
</comment>
<dbReference type="GO" id="GO:0005886">
    <property type="term" value="C:plasma membrane"/>
    <property type="evidence" value="ECO:0007669"/>
    <property type="project" value="TreeGrafter"/>
</dbReference>
<accession>A0A0L0G6G4</accession>
<dbReference type="RefSeq" id="XP_014158479.1">
    <property type="nucleotide sequence ID" value="XM_014303004.1"/>
</dbReference>
<keyword evidence="8" id="KW-1185">Reference proteome</keyword>
<dbReference type="STRING" id="667725.A0A0L0G6G4"/>
<keyword evidence="3 6" id="KW-1133">Transmembrane helix</keyword>